<sequence>MYLKWKNLTKVGVLSLAALIAFTPAVPTIGATGAKAESPNVETRVKEVLTLDGESFRDLNANGEVDTYEDWRLPVEERVDNLISQMTVEEKAGLMLISSFNNQSSRVKLQDDHLRYFIIRDDPEPRDLATRNNEFQELGEASRLGIPVVMTSNPRNHVNPNQTYGHAEAGGQLSTWPGELGLAATQDPELVKEFAETAATEWRATGIHKLYGYMADLLTEPRWTRTDGTFGEDPELVSEMITSIVEGFQGEELGENSVSLTIKHFAGGGPRVEGTDPHHEWGSTNEYPTEGSLYNYHLPPFMAAIAAGPTSIMPYYAKPVNDGSAIQLPKHLWYNEEQQFEEVAFAYNERMLQGLLRNELGFDGYVNSDTSIIEDGARIWGVERLTEAERYAKAIGAGTNMFSGGTNVEPLLEAINTGLVEETAINHSVSFLLTEMFDLGLFENPYVDPEHAQEIADDVGSQALADEAHRKSIVLLRNGNAETGQVLPISDKEVQEVKLYVEIFMRDQKKADEASIGLRESFKLADPSLQLVNTPEEATHAYLSVMPTLSWSTDDTENDPPSIELKKNADTGIDSERILKLQNEVATTILGVNMTNPWLINEIEPGADAVLATFNTTPDAIVDIIRGNYNPTGKMPFTVPADIEAVENNASDVPGYAETFDYAYTNANGDDYALNFGLSYKKEASDIIETVDQFADKGAFANNGTVNSLKAMLSPVENFEKKGDADKVIHHVEKFIMKLEQYKKKNAVSEEAYIQLKGDATELINAWQ</sequence>
<comment type="caution">
    <text evidence="11">The sequence shown here is derived from an EMBL/GenBank/DDBJ whole genome shotgun (WGS) entry which is preliminary data.</text>
</comment>
<evidence type="ECO:0000256" key="7">
    <source>
        <dbReference type="SAM" id="SignalP"/>
    </source>
</evidence>
<dbReference type="PRINTS" id="PR00133">
    <property type="entry name" value="GLHYDRLASE3"/>
</dbReference>
<dbReference type="InterPro" id="IPR017853">
    <property type="entry name" value="GH"/>
</dbReference>
<feature type="domain" description="Glycoside hydrolase family 3 N-terminal" evidence="8">
    <location>
        <begin position="88"/>
        <end position="431"/>
    </location>
</feature>
<keyword evidence="12" id="KW-1185">Reference proteome</keyword>
<dbReference type="PANTHER" id="PTHR30620">
    <property type="entry name" value="PERIPLASMIC BETA-GLUCOSIDASE-RELATED"/>
    <property type="match status" value="1"/>
</dbReference>
<dbReference type="Gene3D" id="3.20.20.300">
    <property type="entry name" value="Glycoside hydrolase, family 3, N-terminal domain"/>
    <property type="match status" value="1"/>
</dbReference>
<dbReference type="Pfam" id="PF22888">
    <property type="entry name" value="FIMAH"/>
    <property type="match status" value="1"/>
</dbReference>
<dbReference type="Proteomes" id="UP000257143">
    <property type="component" value="Unassembled WGS sequence"/>
</dbReference>
<dbReference type="GO" id="GO:0009251">
    <property type="term" value="P:glucan catabolic process"/>
    <property type="evidence" value="ECO:0007669"/>
    <property type="project" value="TreeGrafter"/>
</dbReference>
<reference evidence="12" key="1">
    <citation type="submission" date="2017-11" db="EMBL/GenBank/DDBJ databases">
        <authorList>
            <person name="Zhu W."/>
        </authorList>
    </citation>
    <scope>NUCLEOTIDE SEQUENCE [LARGE SCALE GENOMIC DNA]</scope>
    <source>
        <strain evidence="12">CAU 1183</strain>
    </source>
</reference>
<comment type="similarity">
    <text evidence="2">Belongs to the glycosyl hydrolase 3 family.</text>
</comment>
<evidence type="ECO:0000256" key="3">
    <source>
        <dbReference type="ARBA" id="ARBA00012744"/>
    </source>
</evidence>
<keyword evidence="6" id="KW-0326">Glycosidase</keyword>
<proteinExistence type="inferred from homology"/>
<dbReference type="EMBL" id="PIOC01000002">
    <property type="protein sequence ID" value="RDW21890.1"/>
    <property type="molecule type" value="Genomic_DNA"/>
</dbReference>
<keyword evidence="4 7" id="KW-0732">Signal</keyword>
<dbReference type="InterPro" id="IPR036962">
    <property type="entry name" value="Glyco_hydro_3_N_sf"/>
</dbReference>
<dbReference type="InterPro" id="IPR001764">
    <property type="entry name" value="Glyco_hydro_3_N"/>
</dbReference>
<evidence type="ECO:0000259" key="10">
    <source>
        <dbReference type="Pfam" id="PF22888"/>
    </source>
</evidence>
<dbReference type="Pfam" id="PF01915">
    <property type="entry name" value="Glyco_hydro_3_C"/>
    <property type="match status" value="1"/>
</dbReference>
<dbReference type="SUPFAM" id="SSF52279">
    <property type="entry name" value="Beta-D-glucan exohydrolase, C-terminal domain"/>
    <property type="match status" value="1"/>
</dbReference>
<dbReference type="Pfam" id="PF00933">
    <property type="entry name" value="Glyco_hydro_3"/>
    <property type="match status" value="1"/>
</dbReference>
<dbReference type="AlphaFoldDB" id="A0A3D8Q0B2"/>
<dbReference type="EC" id="3.2.1.21" evidence="3"/>
<evidence type="ECO:0000256" key="1">
    <source>
        <dbReference type="ARBA" id="ARBA00000448"/>
    </source>
</evidence>
<accession>A0A3D8Q0B2</accession>
<feature type="domain" description="Glycoside hydrolase family 3 C-terminal" evidence="9">
    <location>
        <begin position="474"/>
        <end position="680"/>
    </location>
</feature>
<dbReference type="InterPro" id="IPR036881">
    <property type="entry name" value="Glyco_hydro_3_C_sf"/>
</dbReference>
<dbReference type="InterPro" id="IPR002772">
    <property type="entry name" value="Glyco_hydro_3_C"/>
</dbReference>
<dbReference type="OrthoDB" id="9805821at2"/>
<evidence type="ECO:0000256" key="2">
    <source>
        <dbReference type="ARBA" id="ARBA00005336"/>
    </source>
</evidence>
<evidence type="ECO:0000256" key="5">
    <source>
        <dbReference type="ARBA" id="ARBA00022801"/>
    </source>
</evidence>
<feature type="signal peptide" evidence="7">
    <location>
        <begin position="1"/>
        <end position="25"/>
    </location>
</feature>
<evidence type="ECO:0000256" key="4">
    <source>
        <dbReference type="ARBA" id="ARBA00022729"/>
    </source>
</evidence>
<protein>
    <recommendedName>
        <fullName evidence="3">beta-glucosidase</fullName>
        <ecNumber evidence="3">3.2.1.21</ecNumber>
    </recommendedName>
</protein>
<feature type="domain" description="FIMAH" evidence="10">
    <location>
        <begin position="685"/>
        <end position="765"/>
    </location>
</feature>
<dbReference type="InterPro" id="IPR054470">
    <property type="entry name" value="FIMAH_dom"/>
</dbReference>
<comment type="catalytic activity">
    <reaction evidence="1">
        <text>Hydrolysis of terminal, non-reducing beta-D-glucosyl residues with release of beta-D-glucose.</text>
        <dbReference type="EC" id="3.2.1.21"/>
    </reaction>
</comment>
<dbReference type="PANTHER" id="PTHR30620:SF16">
    <property type="entry name" value="LYSOSOMAL BETA GLUCOSIDASE"/>
    <property type="match status" value="1"/>
</dbReference>
<dbReference type="RefSeq" id="WP_115771431.1">
    <property type="nucleotide sequence ID" value="NZ_PIOC01000002.1"/>
</dbReference>
<gene>
    <name evidence="11" type="ORF">CWR48_02300</name>
</gene>
<evidence type="ECO:0000313" key="12">
    <source>
        <dbReference type="Proteomes" id="UP000257143"/>
    </source>
</evidence>
<evidence type="ECO:0000259" key="8">
    <source>
        <dbReference type="Pfam" id="PF00933"/>
    </source>
</evidence>
<evidence type="ECO:0000313" key="11">
    <source>
        <dbReference type="EMBL" id="RDW21890.1"/>
    </source>
</evidence>
<feature type="chain" id="PRO_5038720578" description="beta-glucosidase" evidence="7">
    <location>
        <begin position="26"/>
        <end position="768"/>
    </location>
</feature>
<evidence type="ECO:0000256" key="6">
    <source>
        <dbReference type="ARBA" id="ARBA00023295"/>
    </source>
</evidence>
<organism evidence="11 12">
    <name type="scientific">Oceanobacillus arenosus</name>
    <dbReference type="NCBI Taxonomy" id="1229153"/>
    <lineage>
        <taxon>Bacteria</taxon>
        <taxon>Bacillati</taxon>
        <taxon>Bacillota</taxon>
        <taxon>Bacilli</taxon>
        <taxon>Bacillales</taxon>
        <taxon>Bacillaceae</taxon>
        <taxon>Oceanobacillus</taxon>
    </lineage>
</organism>
<dbReference type="InterPro" id="IPR051915">
    <property type="entry name" value="Cellulose_Degrad_GH3"/>
</dbReference>
<keyword evidence="5" id="KW-0378">Hydrolase</keyword>
<dbReference type="Gene3D" id="3.40.50.1700">
    <property type="entry name" value="Glycoside hydrolase family 3 C-terminal domain"/>
    <property type="match status" value="1"/>
</dbReference>
<name>A0A3D8Q0B2_9BACI</name>
<evidence type="ECO:0000259" key="9">
    <source>
        <dbReference type="Pfam" id="PF01915"/>
    </source>
</evidence>
<dbReference type="SUPFAM" id="SSF51445">
    <property type="entry name" value="(Trans)glycosidases"/>
    <property type="match status" value="1"/>
</dbReference>
<dbReference type="GO" id="GO:0008422">
    <property type="term" value="F:beta-glucosidase activity"/>
    <property type="evidence" value="ECO:0007669"/>
    <property type="project" value="UniProtKB-EC"/>
</dbReference>